<dbReference type="AlphaFoldDB" id="A0A1X2G6V7"/>
<dbReference type="InterPro" id="IPR000433">
    <property type="entry name" value="Znf_ZZ"/>
</dbReference>
<dbReference type="Gene3D" id="3.30.60.90">
    <property type="match status" value="2"/>
</dbReference>
<dbReference type="CDD" id="cd02340">
    <property type="entry name" value="ZZ_NBR1_like"/>
    <property type="match status" value="1"/>
</dbReference>
<keyword evidence="1" id="KW-0479">Metal-binding</keyword>
<reference evidence="7 8" key="1">
    <citation type="submission" date="2016-07" db="EMBL/GenBank/DDBJ databases">
        <title>Pervasive Adenine N6-methylation of Active Genes in Fungi.</title>
        <authorList>
            <consortium name="DOE Joint Genome Institute"/>
            <person name="Mondo S.J."/>
            <person name="Dannebaum R.O."/>
            <person name="Kuo R.C."/>
            <person name="Labutti K."/>
            <person name="Haridas S."/>
            <person name="Kuo A."/>
            <person name="Salamov A."/>
            <person name="Ahrendt S.R."/>
            <person name="Lipzen A."/>
            <person name="Sullivan W."/>
            <person name="Andreopoulos W.B."/>
            <person name="Clum A."/>
            <person name="Lindquist E."/>
            <person name="Daum C."/>
            <person name="Ramamoorthy G.K."/>
            <person name="Gryganskyi A."/>
            <person name="Culley D."/>
            <person name="Magnuson J.K."/>
            <person name="James T.Y."/>
            <person name="O'Malley M.A."/>
            <person name="Stajich J.E."/>
            <person name="Spatafora J.W."/>
            <person name="Visel A."/>
            <person name="Grigoriev I.V."/>
        </authorList>
    </citation>
    <scope>NUCLEOTIDE SEQUENCE [LARGE SCALE GENOMIC DNA]</scope>
    <source>
        <strain evidence="7 8">NRRL 3301</strain>
    </source>
</reference>
<dbReference type="Gene3D" id="3.10.20.90">
    <property type="entry name" value="Phosphatidylinositol 3-kinase Catalytic Subunit, Chain A, domain 1"/>
    <property type="match status" value="1"/>
</dbReference>
<dbReference type="PANTHER" id="PTHR20930:SF0">
    <property type="entry name" value="PROTEIN ILRUN"/>
    <property type="match status" value="1"/>
</dbReference>
<dbReference type="GO" id="GO:0070013">
    <property type="term" value="C:intracellular organelle lumen"/>
    <property type="evidence" value="ECO:0007669"/>
    <property type="project" value="UniProtKB-ARBA"/>
</dbReference>
<dbReference type="SMART" id="SM00291">
    <property type="entry name" value="ZnF_ZZ"/>
    <property type="match status" value="2"/>
</dbReference>
<feature type="compositionally biased region" description="Low complexity" evidence="5">
    <location>
        <begin position="384"/>
        <end position="393"/>
    </location>
</feature>
<feature type="compositionally biased region" description="Acidic residues" evidence="5">
    <location>
        <begin position="680"/>
        <end position="695"/>
    </location>
</feature>
<dbReference type="EMBL" id="MCGT01000041">
    <property type="protein sequence ID" value="ORX45718.1"/>
    <property type="molecule type" value="Genomic_DNA"/>
</dbReference>
<feature type="compositionally biased region" description="Polar residues" evidence="5">
    <location>
        <begin position="697"/>
        <end position="714"/>
    </location>
</feature>
<organism evidence="7 8">
    <name type="scientific">Hesseltinella vesiculosa</name>
    <dbReference type="NCBI Taxonomy" id="101127"/>
    <lineage>
        <taxon>Eukaryota</taxon>
        <taxon>Fungi</taxon>
        <taxon>Fungi incertae sedis</taxon>
        <taxon>Mucoromycota</taxon>
        <taxon>Mucoromycotina</taxon>
        <taxon>Mucoromycetes</taxon>
        <taxon>Mucorales</taxon>
        <taxon>Cunninghamellaceae</taxon>
        <taxon>Hesseltinella</taxon>
    </lineage>
</organism>
<evidence type="ECO:0000256" key="2">
    <source>
        <dbReference type="ARBA" id="ARBA00022771"/>
    </source>
</evidence>
<evidence type="ECO:0000313" key="8">
    <source>
        <dbReference type="Proteomes" id="UP000242146"/>
    </source>
</evidence>
<proteinExistence type="predicted"/>
<feature type="region of interest" description="Disordered" evidence="5">
    <location>
        <begin position="673"/>
        <end position="714"/>
    </location>
</feature>
<dbReference type="Pfam" id="PF16158">
    <property type="entry name" value="N_BRCA1_IG"/>
    <property type="match status" value="1"/>
</dbReference>
<feature type="compositionally biased region" description="Low complexity" evidence="5">
    <location>
        <begin position="615"/>
        <end position="640"/>
    </location>
</feature>
<evidence type="ECO:0000256" key="1">
    <source>
        <dbReference type="ARBA" id="ARBA00022723"/>
    </source>
</evidence>
<dbReference type="CDD" id="cd14947">
    <property type="entry name" value="NBR1_like"/>
    <property type="match status" value="1"/>
</dbReference>
<feature type="region of interest" description="Disordered" evidence="5">
    <location>
        <begin position="378"/>
        <end position="449"/>
    </location>
</feature>
<name>A0A1X2G6V7_9FUNG</name>
<dbReference type="InterPro" id="IPR043145">
    <property type="entry name" value="Znf_ZZ_sf"/>
</dbReference>
<dbReference type="SUPFAM" id="SSF57850">
    <property type="entry name" value="RING/U-box"/>
    <property type="match status" value="2"/>
</dbReference>
<dbReference type="Proteomes" id="UP000242146">
    <property type="component" value="Unassembled WGS sequence"/>
</dbReference>
<keyword evidence="2 4" id="KW-0863">Zinc-finger</keyword>
<accession>A0A1X2G6V7</accession>
<dbReference type="FunFam" id="3.30.60.90:FF:000007">
    <property type="entry name" value="Next to BRCA1 gene 1 protein"/>
    <property type="match status" value="1"/>
</dbReference>
<keyword evidence="3" id="KW-0862">Zinc</keyword>
<evidence type="ECO:0000256" key="5">
    <source>
        <dbReference type="SAM" id="MobiDB-lite"/>
    </source>
</evidence>
<dbReference type="PROSITE" id="PS50135">
    <property type="entry name" value="ZF_ZZ_2"/>
    <property type="match status" value="1"/>
</dbReference>
<evidence type="ECO:0000256" key="4">
    <source>
        <dbReference type="PROSITE-ProRule" id="PRU00228"/>
    </source>
</evidence>
<comment type="caution">
    <text evidence="7">The sequence shown here is derived from an EMBL/GenBank/DDBJ whole genome shotgun (WGS) entry which is preliminary data.</text>
</comment>
<dbReference type="GO" id="GO:0005737">
    <property type="term" value="C:cytoplasm"/>
    <property type="evidence" value="ECO:0007669"/>
    <property type="project" value="UniProtKB-ARBA"/>
</dbReference>
<keyword evidence="8" id="KW-1185">Reference proteome</keyword>
<dbReference type="PANTHER" id="PTHR20930">
    <property type="entry name" value="OVARIAN CARCINOMA ANTIGEN CA125-RELATED"/>
    <property type="match status" value="1"/>
</dbReference>
<dbReference type="OrthoDB" id="661148at2759"/>
<feature type="domain" description="ZZ-type" evidence="6">
    <location>
        <begin position="303"/>
        <end position="354"/>
    </location>
</feature>
<dbReference type="Pfam" id="PF00569">
    <property type="entry name" value="ZZ"/>
    <property type="match status" value="1"/>
</dbReference>
<dbReference type="GO" id="GO:0008270">
    <property type="term" value="F:zinc ion binding"/>
    <property type="evidence" value="ECO:0007669"/>
    <property type="project" value="UniProtKB-KW"/>
</dbReference>
<evidence type="ECO:0000259" key="6">
    <source>
        <dbReference type="PROSITE" id="PS50135"/>
    </source>
</evidence>
<gene>
    <name evidence="7" type="ORF">DM01DRAFT_1410920</name>
</gene>
<feature type="compositionally biased region" description="Low complexity" evidence="5">
    <location>
        <begin position="419"/>
        <end position="438"/>
    </location>
</feature>
<dbReference type="Gene3D" id="2.60.40.10">
    <property type="entry name" value="Immunoglobulins"/>
    <property type="match status" value="1"/>
</dbReference>
<dbReference type="SUPFAM" id="SSF54277">
    <property type="entry name" value="CAD &amp; PB1 domains"/>
    <property type="match status" value="1"/>
</dbReference>
<dbReference type="InterPro" id="IPR032350">
    <property type="entry name" value="Nbr1_FW"/>
</dbReference>
<dbReference type="InterPro" id="IPR013783">
    <property type="entry name" value="Ig-like_fold"/>
</dbReference>
<evidence type="ECO:0000313" key="7">
    <source>
        <dbReference type="EMBL" id="ORX45718.1"/>
    </source>
</evidence>
<evidence type="ECO:0000256" key="3">
    <source>
        <dbReference type="ARBA" id="ARBA00022833"/>
    </source>
</evidence>
<protein>
    <recommendedName>
        <fullName evidence="6">ZZ-type domain-containing protein</fullName>
    </recommendedName>
</protein>
<sequence>MTEADGQTNRTWFNLYQYVASTFKLQGTPFEVLYYDDDKDYIAITNDAEYQLLLSMLRERKAENRYCQLIVRTINEKTKHQEAQTDKHPSPVLCQETLDSSSHVSPASALDADPPVPSITDIPTNTNTDTNTNTPLGQCLQGFLGHFEQHMNHFQQHVAAQQSQDHLRQASMSASVALDSATRAIRTAAQTAAQAHQAFLTSLHPPPQQTAARPHQRPHSFRHPPHLYLFCDGCHLQLNKLSYWVCGQCPDYHLCASCYPRRSSRHQHQNFTMVDVQAGASETPIKPTTATEEQTSISLDAKHDGVICDHCSNTITGIRYKCGHCKDYDLCERCEPLLLHDPDHVFMKLRRPLKVLQHVNMALLPKFEFYYKTTPSTTHEKPEAISSQDASSSPAPPASTIRVHPQRHPIDGSDSSVHSFGSRRSNSTSSSKSITSHVSSRKQQHGPVHVTVKRTVSTPGHRPVTTTNVQTFVHPSTSITLPHPPSSARPDLSLLAASFVEDINVPDGAMMPVGQQFIKVWKLKNVGQVPWPQGTSLIFHGGDIPRPYRPTSQRSGVVPACLPGEEVQVAIELLAPHSPGRHVSYFRLTTADGKRFGDQLWCDITAYNTASAAATNNNVSSNDNSPPTTSPEPTMATTSSDYKIMYPTLATGDDDESKTQDTHTVASVSAGSVVTLSITGDEEEEEEEDRFELDNDPLSSPSLASLNTTDTQQPNVASVEPFTLQQDDTDDEQDVSLCNSPTSAPCLMHLLANDFILVNEPLASQEPLSVPNEKDGSDSKQERYGPQLAQLHEMGITYCDELAKDLLNDHDGKLDLVIPLLLDLSLYPK</sequence>
<feature type="region of interest" description="Disordered" evidence="5">
    <location>
        <begin position="615"/>
        <end position="642"/>
    </location>
</feature>
<dbReference type="STRING" id="101127.A0A1X2G6V7"/>
<dbReference type="PROSITE" id="PS01357">
    <property type="entry name" value="ZF_ZZ_1"/>
    <property type="match status" value="1"/>
</dbReference>